<evidence type="ECO:0000256" key="7">
    <source>
        <dbReference type="ARBA" id="ARBA00022989"/>
    </source>
</evidence>
<evidence type="ECO:0000256" key="10">
    <source>
        <dbReference type="ARBA" id="ARBA00023303"/>
    </source>
</evidence>
<evidence type="ECO:0000256" key="2">
    <source>
        <dbReference type="ARBA" id="ARBA00022448"/>
    </source>
</evidence>
<feature type="transmembrane region" description="Helical" evidence="11">
    <location>
        <begin position="111"/>
        <end position="129"/>
    </location>
</feature>
<feature type="domain" description="RCK N-terminal" evidence="12">
    <location>
        <begin position="320"/>
        <end position="463"/>
    </location>
</feature>
<feature type="transmembrane region" description="Helical" evidence="11">
    <location>
        <begin position="79"/>
        <end position="99"/>
    </location>
</feature>
<evidence type="ECO:0000313" key="14">
    <source>
        <dbReference type="Proteomes" id="UP000245383"/>
    </source>
</evidence>
<evidence type="ECO:0000256" key="9">
    <source>
        <dbReference type="ARBA" id="ARBA00023136"/>
    </source>
</evidence>
<proteinExistence type="predicted"/>
<feature type="transmembrane region" description="Helical" evidence="11">
    <location>
        <begin position="276"/>
        <end position="293"/>
    </location>
</feature>
<evidence type="ECO:0000256" key="3">
    <source>
        <dbReference type="ARBA" id="ARBA00022538"/>
    </source>
</evidence>
<dbReference type="OrthoDB" id="297496at2759"/>
<organism evidence="13 14">
    <name type="scientific">Smittium simulii</name>
    <dbReference type="NCBI Taxonomy" id="133385"/>
    <lineage>
        <taxon>Eukaryota</taxon>
        <taxon>Fungi</taxon>
        <taxon>Fungi incertae sedis</taxon>
        <taxon>Zoopagomycota</taxon>
        <taxon>Kickxellomycotina</taxon>
        <taxon>Harpellomycetes</taxon>
        <taxon>Harpellales</taxon>
        <taxon>Legeriomycetaceae</taxon>
        <taxon>Smittium</taxon>
    </lineage>
</organism>
<feature type="transmembrane region" description="Helical" evidence="11">
    <location>
        <begin position="141"/>
        <end position="160"/>
    </location>
</feature>
<keyword evidence="9 11" id="KW-0472">Membrane</keyword>
<comment type="caution">
    <text evidence="13">The sequence shown here is derived from an EMBL/GenBank/DDBJ whole genome shotgun (WGS) entry which is preliminary data.</text>
</comment>
<evidence type="ECO:0000256" key="6">
    <source>
        <dbReference type="ARBA" id="ARBA00022958"/>
    </source>
</evidence>
<keyword evidence="3" id="KW-0633">Potassium transport</keyword>
<evidence type="ECO:0000259" key="12">
    <source>
        <dbReference type="PROSITE" id="PS51201"/>
    </source>
</evidence>
<keyword evidence="10" id="KW-0407">Ion channel</keyword>
<comment type="subcellular location">
    <subcellularLocation>
        <location evidence="1">Membrane</location>
        <topology evidence="1">Multi-pass membrane protein</topology>
    </subcellularLocation>
</comment>
<dbReference type="AlphaFoldDB" id="A0A2T9YD55"/>
<dbReference type="SUPFAM" id="SSF81324">
    <property type="entry name" value="Voltage-gated potassium channels"/>
    <property type="match status" value="1"/>
</dbReference>
<evidence type="ECO:0000313" key="13">
    <source>
        <dbReference type="EMBL" id="PVU90239.1"/>
    </source>
</evidence>
<dbReference type="PROSITE" id="PS51201">
    <property type="entry name" value="RCK_N"/>
    <property type="match status" value="1"/>
</dbReference>
<dbReference type="InterPro" id="IPR003929">
    <property type="entry name" value="K_chnl_BK_asu"/>
</dbReference>
<evidence type="ECO:0000256" key="4">
    <source>
        <dbReference type="ARBA" id="ARBA00022692"/>
    </source>
</evidence>
<protein>
    <recommendedName>
        <fullName evidence="12">RCK N-terminal domain-containing protein</fullName>
    </recommendedName>
</protein>
<feature type="transmembrane region" description="Helical" evidence="11">
    <location>
        <begin position="216"/>
        <end position="238"/>
    </location>
</feature>
<evidence type="ECO:0000256" key="11">
    <source>
        <dbReference type="SAM" id="Phobius"/>
    </source>
</evidence>
<dbReference type="InterPro" id="IPR047871">
    <property type="entry name" value="K_chnl_Slo-like"/>
</dbReference>
<dbReference type="InterPro" id="IPR003148">
    <property type="entry name" value="RCK_N"/>
</dbReference>
<dbReference type="Pfam" id="PF22614">
    <property type="entry name" value="Slo-like_RCK"/>
    <property type="match status" value="1"/>
</dbReference>
<dbReference type="EMBL" id="MBFR01000268">
    <property type="protein sequence ID" value="PVU90239.1"/>
    <property type="molecule type" value="Genomic_DNA"/>
</dbReference>
<dbReference type="STRING" id="133385.A0A2T9YD55"/>
<feature type="transmembrane region" description="Helical" evidence="11">
    <location>
        <begin position="180"/>
        <end position="196"/>
    </location>
</feature>
<keyword evidence="7 11" id="KW-1133">Transmembrane helix</keyword>
<dbReference type="GO" id="GO:0005267">
    <property type="term" value="F:potassium channel activity"/>
    <property type="evidence" value="ECO:0007669"/>
    <property type="project" value="UniProtKB-KW"/>
</dbReference>
<dbReference type="Gene3D" id="3.40.50.720">
    <property type="entry name" value="NAD(P)-binding Rossmann-like Domain"/>
    <property type="match status" value="1"/>
</dbReference>
<reference evidence="13 14" key="1">
    <citation type="journal article" date="2018" name="MBio">
        <title>Comparative Genomics Reveals the Core Gene Toolbox for the Fungus-Insect Symbiosis.</title>
        <authorList>
            <person name="Wang Y."/>
            <person name="Stata M."/>
            <person name="Wang W."/>
            <person name="Stajich J.E."/>
            <person name="White M.M."/>
            <person name="Moncalvo J.M."/>
        </authorList>
    </citation>
    <scope>NUCLEOTIDE SEQUENCE [LARGE SCALE GENOMIC DNA]</scope>
    <source>
        <strain evidence="13 14">SWE-8-4</strain>
    </source>
</reference>
<dbReference type="Gene3D" id="1.10.287.70">
    <property type="match status" value="1"/>
</dbReference>
<keyword evidence="4 11" id="KW-0812">Transmembrane</keyword>
<dbReference type="GO" id="GO:0016020">
    <property type="term" value="C:membrane"/>
    <property type="evidence" value="ECO:0007669"/>
    <property type="project" value="UniProtKB-SubCell"/>
</dbReference>
<dbReference type="Proteomes" id="UP000245383">
    <property type="component" value="Unassembled WGS sequence"/>
</dbReference>
<evidence type="ECO:0000256" key="8">
    <source>
        <dbReference type="ARBA" id="ARBA00023065"/>
    </source>
</evidence>
<name>A0A2T9YD55_9FUNG</name>
<accession>A0A2T9YD55</accession>
<keyword evidence="14" id="KW-1185">Reference proteome</keyword>
<evidence type="ECO:0000256" key="1">
    <source>
        <dbReference type="ARBA" id="ARBA00004141"/>
    </source>
</evidence>
<dbReference type="PANTHER" id="PTHR10027">
    <property type="entry name" value="CALCIUM-ACTIVATED POTASSIUM CHANNEL ALPHA CHAIN"/>
    <property type="match status" value="1"/>
</dbReference>
<dbReference type="Pfam" id="PF03493">
    <property type="entry name" value="BK_channel_a"/>
    <property type="match status" value="1"/>
</dbReference>
<keyword evidence="5" id="KW-0631">Potassium channel</keyword>
<keyword evidence="6" id="KW-0630">Potassium</keyword>
<evidence type="ECO:0000256" key="5">
    <source>
        <dbReference type="ARBA" id="ARBA00022826"/>
    </source>
</evidence>
<keyword evidence="8" id="KW-0406">Ion transport</keyword>
<keyword evidence="2" id="KW-0813">Transport</keyword>
<dbReference type="PANTHER" id="PTHR10027:SF10">
    <property type="entry name" value="SLOWPOKE 2, ISOFORM D"/>
    <property type="match status" value="1"/>
</dbReference>
<sequence>MGETSTHTKIASIHVLDELNRELEKLKPFFGKSMVANIKPNIHEKISNIFKRNKRRDKYTPTRQQLITFYLNSTNLGQLWYILDALINTFMALLFIFATTYVDESNSQVPIIVQEIDCTFAWILLFLFLPRGYIAPNFRKFVFSDFFVVSLLTIISPLMIARNRILDPTYYEKTLMAAGYYVYTYPLRFYRLKYIFGQIFKSTRNPFKISIATQKAIESIATVTTVIMAITALTYTIVYQQRITDEEQVMSFGDVLFYTSVSSITGLTSDVVPNTLFTRGVAIFIMFLGIIWMPPKMSEVLSVIEKRNPLPKSYKPEPHQKHVLVIGDLNLGSLVEFLREFFSQDHGQQIVNTKVVLMSENEPDSCVQALLNDPSYKTSVMFMLGSPVSPKSLRKAQIEKASSIFILSSKNVTAKSEDDYRKVMIAMSVKRYLLGVDAKVNIYAQTLLPETSLYLERITDHVICIPELRLGILTQGVSVPGFSSLIQALVTSIPRNMEKQLKKIVKNDPHFYWIEEYISAIGQEIYQTKFSPFFRGMKFKDVAKYIYSNFNSILISVKPKKSFYESSCNISSCRHILTNPATYVFKGDEIGYLISTNSTATDEIEKIPVECTSFRESSSYVEPGDISPLIPKIKLNTGE</sequence>
<gene>
    <name evidence="13" type="ORF">BB561_004957</name>
</gene>